<accession>A0A7C9I0S8</accession>
<protein>
    <submittedName>
        <fullName evidence="5">Glycine zipper 2TM domain-containing protein</fullName>
    </submittedName>
</protein>
<organism evidence="5 6">
    <name type="scientific">Noviluteimonas gilva</name>
    <dbReference type="NCBI Taxonomy" id="2682097"/>
    <lineage>
        <taxon>Bacteria</taxon>
        <taxon>Pseudomonadati</taxon>
        <taxon>Pseudomonadota</taxon>
        <taxon>Gammaproteobacteria</taxon>
        <taxon>Lysobacterales</taxon>
        <taxon>Lysobacteraceae</taxon>
        <taxon>Noviluteimonas</taxon>
    </lineage>
</organism>
<feature type="domain" description="Glycine zipper 2TM" evidence="4">
    <location>
        <begin position="66"/>
        <end position="105"/>
    </location>
</feature>
<evidence type="ECO:0000256" key="1">
    <source>
        <dbReference type="ARBA" id="ARBA00004370"/>
    </source>
</evidence>
<dbReference type="PANTHER" id="PTHR35603:SF2">
    <property type="entry name" value="OUTER MEMBRANE LIPOPROTEIN"/>
    <property type="match status" value="1"/>
</dbReference>
<proteinExistence type="predicted"/>
<gene>
    <name evidence="5" type="ORF">GN331_16245</name>
</gene>
<comment type="subcellular location">
    <subcellularLocation>
        <location evidence="1">Membrane</location>
    </subcellularLocation>
</comment>
<evidence type="ECO:0000256" key="3">
    <source>
        <dbReference type="SAM" id="SignalP"/>
    </source>
</evidence>
<keyword evidence="6" id="KW-1185">Reference proteome</keyword>
<dbReference type="Proteomes" id="UP000479692">
    <property type="component" value="Unassembled WGS sequence"/>
</dbReference>
<dbReference type="Pfam" id="PF05433">
    <property type="entry name" value="Rick_17kDa_Anti"/>
    <property type="match status" value="1"/>
</dbReference>
<name>A0A7C9I0S8_9GAMM</name>
<evidence type="ECO:0000256" key="2">
    <source>
        <dbReference type="ARBA" id="ARBA00023136"/>
    </source>
</evidence>
<evidence type="ECO:0000259" key="4">
    <source>
        <dbReference type="Pfam" id="PF05433"/>
    </source>
</evidence>
<evidence type="ECO:0000313" key="6">
    <source>
        <dbReference type="Proteomes" id="UP000479692"/>
    </source>
</evidence>
<sequence>MKRNSLCKLLVMSSLVLAGTGVANAQTANNGLLEREDGVYLRCAMCGTIDSITQNVGNQSGGSAGATIAGSVVGGLVGNRVGGGRGRRAATVAGVAAGGAIGNSASSNNQPSRSTVRVNLGRGSFINVSVDDASDLRVGDMVEVDSNGNVTRLR</sequence>
<feature type="signal peptide" evidence="3">
    <location>
        <begin position="1"/>
        <end position="25"/>
    </location>
</feature>
<dbReference type="AlphaFoldDB" id="A0A7C9I0S8"/>
<dbReference type="EMBL" id="WOXT01000006">
    <property type="protein sequence ID" value="MUV15754.1"/>
    <property type="molecule type" value="Genomic_DNA"/>
</dbReference>
<reference evidence="5 6" key="1">
    <citation type="submission" date="2019-12" db="EMBL/GenBank/DDBJ databases">
        <authorList>
            <person name="Xu J."/>
        </authorList>
    </citation>
    <scope>NUCLEOTIDE SEQUENCE [LARGE SCALE GENOMIC DNA]</scope>
    <source>
        <strain evidence="5 6">HX-5-24</strain>
    </source>
</reference>
<dbReference type="InterPro" id="IPR008816">
    <property type="entry name" value="Gly_zipper_2TM_dom"/>
</dbReference>
<keyword evidence="3" id="KW-0732">Signal</keyword>
<feature type="chain" id="PRO_5029002349" evidence="3">
    <location>
        <begin position="26"/>
        <end position="154"/>
    </location>
</feature>
<dbReference type="PANTHER" id="PTHR35603">
    <property type="match status" value="1"/>
</dbReference>
<keyword evidence="2" id="KW-0472">Membrane</keyword>
<dbReference type="GO" id="GO:0019867">
    <property type="term" value="C:outer membrane"/>
    <property type="evidence" value="ECO:0007669"/>
    <property type="project" value="InterPro"/>
</dbReference>
<dbReference type="InterPro" id="IPR051407">
    <property type="entry name" value="Bact_OM_lipoprot/Surf_antigen"/>
</dbReference>
<evidence type="ECO:0000313" key="5">
    <source>
        <dbReference type="EMBL" id="MUV15754.1"/>
    </source>
</evidence>
<dbReference type="RefSeq" id="WP_156643339.1">
    <property type="nucleotide sequence ID" value="NZ_WOXT01000006.1"/>
</dbReference>
<comment type="caution">
    <text evidence="5">The sequence shown here is derived from an EMBL/GenBank/DDBJ whole genome shotgun (WGS) entry which is preliminary data.</text>
</comment>